<protein>
    <submittedName>
        <fullName evidence="4">Uncharacterized protein</fullName>
    </submittedName>
</protein>
<accession>A0A914XU60</accession>
<evidence type="ECO:0000259" key="1">
    <source>
        <dbReference type="Pfam" id="PF21131"/>
    </source>
</evidence>
<feature type="domain" description="Selenocysteine-specific elongation factor C-terminal RIFT" evidence="1">
    <location>
        <begin position="139"/>
        <end position="223"/>
    </location>
</feature>
<evidence type="ECO:0000313" key="4">
    <source>
        <dbReference type="WBParaSite" id="PSU_v2.g10071.t1"/>
    </source>
</evidence>
<dbReference type="AlphaFoldDB" id="A0A914XU60"/>
<dbReference type="Pfam" id="PF21208">
    <property type="entry name" value="euk_SelB_III"/>
    <property type="match status" value="1"/>
</dbReference>
<keyword evidence="3" id="KW-1185">Reference proteome</keyword>
<dbReference type="Gene3D" id="2.40.30.10">
    <property type="entry name" value="Translation factors"/>
    <property type="match status" value="1"/>
</dbReference>
<reference evidence="4" key="1">
    <citation type="submission" date="2022-11" db="UniProtKB">
        <authorList>
            <consortium name="WormBaseParasite"/>
        </authorList>
    </citation>
    <scope>IDENTIFICATION</scope>
</reference>
<dbReference type="InterPro" id="IPR049394">
    <property type="entry name" value="eEFSec_C"/>
</dbReference>
<dbReference type="WBParaSite" id="PSU_v2.g10071.t1">
    <property type="protein sequence ID" value="PSU_v2.g10071.t1"/>
    <property type="gene ID" value="PSU_v2.g10071"/>
</dbReference>
<sequence>MGQRAALLFSNLPETDEIDRTIVFSPGALSKAKHLLITVSKIHQFKYDLKSSSKIHVSIGFETLMADCSFLKECGEEFEQEDGLNSPDITHALLEFQKVIFVKGNDICLAAKLDSQKPTECRFAFYGRILKNLGSAEEIKRFRRKRREGYIDRIETDNTSIICVGLFKKETNLESFNGMSVQIGEKDAGKVENAFGKSGKVRISVPNGISEATKSEVKNGEKVKILLKMKKFIGSNKVVEDV</sequence>
<feature type="domain" description="Selenocysteine-specific elongation factor 3rd" evidence="2">
    <location>
        <begin position="37"/>
        <end position="79"/>
    </location>
</feature>
<dbReference type="CDD" id="cd04094">
    <property type="entry name" value="eSelB_III"/>
    <property type="match status" value="1"/>
</dbReference>
<dbReference type="Pfam" id="PF21131">
    <property type="entry name" value="eEFSec_4th"/>
    <property type="match status" value="1"/>
</dbReference>
<organism evidence="3 4">
    <name type="scientific">Panagrolaimus superbus</name>
    <dbReference type="NCBI Taxonomy" id="310955"/>
    <lineage>
        <taxon>Eukaryota</taxon>
        <taxon>Metazoa</taxon>
        <taxon>Ecdysozoa</taxon>
        <taxon>Nematoda</taxon>
        <taxon>Chromadorea</taxon>
        <taxon>Rhabditida</taxon>
        <taxon>Tylenchina</taxon>
        <taxon>Panagrolaimomorpha</taxon>
        <taxon>Panagrolaimoidea</taxon>
        <taxon>Panagrolaimidae</taxon>
        <taxon>Panagrolaimus</taxon>
    </lineage>
</organism>
<name>A0A914XU60_9BILA</name>
<evidence type="ECO:0000313" key="3">
    <source>
        <dbReference type="Proteomes" id="UP000887577"/>
    </source>
</evidence>
<dbReference type="Proteomes" id="UP000887577">
    <property type="component" value="Unplaced"/>
</dbReference>
<evidence type="ECO:0000259" key="2">
    <source>
        <dbReference type="Pfam" id="PF21208"/>
    </source>
</evidence>
<dbReference type="InterPro" id="IPR049393">
    <property type="entry name" value="eEFSec_III"/>
</dbReference>
<proteinExistence type="predicted"/>